<evidence type="ECO:0000259" key="6">
    <source>
        <dbReference type="PROSITE" id="PS50127"/>
    </source>
</evidence>
<dbReference type="InterPro" id="IPR007527">
    <property type="entry name" value="Znf_SWIM"/>
</dbReference>
<dbReference type="SMART" id="SM00575">
    <property type="entry name" value="ZnF_PMZ"/>
    <property type="match status" value="2"/>
</dbReference>
<dbReference type="CDD" id="cd23792">
    <property type="entry name" value="UBCc_UBE2D"/>
    <property type="match status" value="1"/>
</dbReference>
<feature type="domain" description="SWIM-type" evidence="7">
    <location>
        <begin position="1305"/>
        <end position="1337"/>
    </location>
</feature>
<dbReference type="Pfam" id="PF00179">
    <property type="entry name" value="UQ_con"/>
    <property type="match status" value="1"/>
</dbReference>
<evidence type="ECO:0000256" key="3">
    <source>
        <dbReference type="ARBA" id="ARBA00022833"/>
    </source>
</evidence>
<organism evidence="8 9">
    <name type="scientific">Brassica rapa subsp. trilocularis</name>
    <dbReference type="NCBI Taxonomy" id="1813537"/>
    <lineage>
        <taxon>Eukaryota</taxon>
        <taxon>Viridiplantae</taxon>
        <taxon>Streptophyta</taxon>
        <taxon>Embryophyta</taxon>
        <taxon>Tracheophyta</taxon>
        <taxon>Spermatophyta</taxon>
        <taxon>Magnoliopsida</taxon>
        <taxon>eudicotyledons</taxon>
        <taxon>Gunneridae</taxon>
        <taxon>Pentapetalae</taxon>
        <taxon>rosids</taxon>
        <taxon>malvids</taxon>
        <taxon>Brassicales</taxon>
        <taxon>Brassicaceae</taxon>
        <taxon>Brassiceae</taxon>
        <taxon>Brassica</taxon>
    </lineage>
</organism>
<evidence type="ECO:0000256" key="4">
    <source>
        <dbReference type="PROSITE-ProRule" id="PRU00325"/>
    </source>
</evidence>
<keyword evidence="2 4" id="KW-0863">Zinc-finger</keyword>
<evidence type="ECO:0008006" key="10">
    <source>
        <dbReference type="Google" id="ProtNLM"/>
    </source>
</evidence>
<sequence length="1537" mass="174276">MFVQSEKMALKRILKELKDLEKDPSTLYTAGPVAEDLFHWQATITGPSDSPYSGGVFILTIHFPPDYPFKPPKVAFRTKVFHPNVNSNGIICFHICHDVLKEQWSPALTISKVLFSIWSLLRDPNADDPMVPEIAHMYKTDRGKYESNARSWTQNSSISEHPSFLATTKTRILHFLRIVVVMAETEVPVYCYWKGCIKYGPEGVYYEGPAPKKIIVHPKIALNRLLDEMYVLTGVDVDKQRSKVKIFGRYPSVVGQSTFQYLLLPVVNNSSLETMLEVPRKHPSIKIVELYLEVKSEGVTGPAACSSKRQKTVKVERDSSTGNIGDAAVDAEMTDVNNISGSNAVAQVINLAGDKELNPGVPKPCLSSLWLDDHDLRVGLCFKDADELKKAVDWCSIKGMQKRHPTLSFSELQNWWKANIGDELKTSVVRAAKVEAIKRVFGDQSFEDLPKLMTALCSSNGLLVDWKYDLFPNPKFASFCGVFWAFPQSVQGFQHCRPLILVDTKELKELESLVKQAGETGQKEEFETHIERIKKENPEAWRRLKQIPPNQWALVHDSGRRYGITEIDTESLFAECRGFESGDHTLTGSVMLLFDELRDWFENGSHFSRASLNSGDVYTKPVTDKLEEFRTATVTYVVMPLDNNAFKVAEPSENDEWIVQLSDCTCTCGEFQSYKFPCLHALAVCKQLKINPLQYVDNCYTFERSYKTYAATFSPVPELAAWPEASGVPRLFPPVSPKARPLQKLTTRRADKRIVVVMAEREIKVMCYLDGCIKHGPDGVYFEGSTLKQMRVKQNANFSSFLDEIYLITGLDKTTSSNFRIFTRYPLVVSQPMAKYVLVTVMCDSDLERMLEVPSKHPSINTLELFLDVKPTASVVPPPADFSWSMAKPSGPSKRQKRTQPAKKDEPKNYSYADGFDEDALACEIKRVVSVHPTLSVSELHKWWKDKHGFGLDGFDQVDDAQGLMQEAKDKAIKSLFGDWDQSFRFIPKLMSALHSSNGLLVDWQYDDSLPNPEHASFRSVFWAFSQSVQGFQHCRPLVVLDTKHLKGKYNMKLMIASGFDAANSFFPLAFAVTKEVSTDTWRWFLTRIREKVTPRKGLCLILRHHPDILAVVNEPGSQWKEPWAYHRFCLTHLCYQFSRLFPDHHHHHHTEYLVMKAGSSSQKAEFDSYMKDIKEKSPEGWKWLNQIPPHQWTLAHDGGLRYGIMEISTEALFAVYRSSPRITMTGGVMLLFDELRDAFHVSFKCSRRSLNRGGVYTEFVMDKLRKSVKDSASYVITPLEGDAFQVSKKKGRALMGKYEEEKECIVQLNDSTCTCGKFQRKKFPCLHALAACKKMKIDHFQYVDDCYSAESYYKTYEATFSPVPELSAWPEASGVPTLFPPVIAPPPLKKKTQETCVLSSREGTPPGGRVSTNERLEIMHVIEPLVGMIGCYMLILVESFSRWFSSTAPELSSTVRELSSTAMELSSMAIKLYVGGDGALSHSDLLFECVGFSNTLLIKLVVSDFRFLCLYVFNLNDPRCKRKEPQSRRVQSRAIQ</sequence>
<dbReference type="SMART" id="SM00212">
    <property type="entry name" value="UBCc"/>
    <property type="match status" value="1"/>
</dbReference>
<dbReference type="Gene3D" id="3.10.110.10">
    <property type="entry name" value="Ubiquitin Conjugating Enzyme"/>
    <property type="match status" value="1"/>
</dbReference>
<evidence type="ECO:0000313" key="9">
    <source>
        <dbReference type="Proteomes" id="UP000823674"/>
    </source>
</evidence>
<evidence type="ECO:0000256" key="2">
    <source>
        <dbReference type="ARBA" id="ARBA00022771"/>
    </source>
</evidence>
<evidence type="ECO:0000256" key="5">
    <source>
        <dbReference type="SAM" id="MobiDB-lite"/>
    </source>
</evidence>
<feature type="domain" description="UBC core" evidence="6">
    <location>
        <begin position="8"/>
        <end position="158"/>
    </location>
</feature>
<dbReference type="InterPro" id="IPR000608">
    <property type="entry name" value="UBC"/>
</dbReference>
<dbReference type="EMBL" id="JADBGQ010000008">
    <property type="protein sequence ID" value="KAG5382791.1"/>
    <property type="molecule type" value="Genomic_DNA"/>
</dbReference>
<gene>
    <name evidence="8" type="primary">A09p016710.1_BraROA</name>
    <name evidence="8" type="ORF">IGI04_034261</name>
</gene>
<dbReference type="Pfam" id="PF04434">
    <property type="entry name" value="SWIM"/>
    <property type="match status" value="2"/>
</dbReference>
<feature type="region of interest" description="Disordered" evidence="5">
    <location>
        <begin position="881"/>
        <end position="910"/>
    </location>
</feature>
<dbReference type="PROSITE" id="PS50127">
    <property type="entry name" value="UBC_2"/>
    <property type="match status" value="1"/>
</dbReference>
<protein>
    <recommendedName>
        <fullName evidence="10">UBC core domain-containing protein</fullName>
    </recommendedName>
</protein>
<feature type="domain" description="SWIM-type" evidence="7">
    <location>
        <begin position="657"/>
        <end position="689"/>
    </location>
</feature>
<keyword evidence="1" id="KW-0479">Metal-binding</keyword>
<evidence type="ECO:0000259" key="7">
    <source>
        <dbReference type="PROSITE" id="PS50966"/>
    </source>
</evidence>
<name>A0ABQ7LC08_BRACM</name>
<dbReference type="Proteomes" id="UP000823674">
    <property type="component" value="Chromosome A09"/>
</dbReference>
<feature type="non-terminal residue" evidence="8">
    <location>
        <position position="1537"/>
    </location>
</feature>
<dbReference type="Pfam" id="PF10551">
    <property type="entry name" value="MULE"/>
    <property type="match status" value="1"/>
</dbReference>
<accession>A0ABQ7LC08</accession>
<dbReference type="InterPro" id="IPR006564">
    <property type="entry name" value="Znf_PMZ"/>
</dbReference>
<dbReference type="PANTHER" id="PTHR31973">
    <property type="entry name" value="POLYPROTEIN, PUTATIVE-RELATED"/>
    <property type="match status" value="1"/>
</dbReference>
<reference evidence="8 9" key="1">
    <citation type="submission" date="2021-03" db="EMBL/GenBank/DDBJ databases">
        <authorList>
            <person name="King G.J."/>
            <person name="Bancroft I."/>
            <person name="Baten A."/>
            <person name="Bloomfield J."/>
            <person name="Borpatragohain P."/>
            <person name="He Z."/>
            <person name="Irish N."/>
            <person name="Irwin J."/>
            <person name="Liu K."/>
            <person name="Mauleon R.P."/>
            <person name="Moore J."/>
            <person name="Morris R."/>
            <person name="Ostergaard L."/>
            <person name="Wang B."/>
            <person name="Wells R."/>
        </authorList>
    </citation>
    <scope>NUCLEOTIDE SEQUENCE [LARGE SCALE GENOMIC DNA]</scope>
    <source>
        <strain evidence="8">R-o-18</strain>
        <tissue evidence="8">Leaf</tissue>
    </source>
</reference>
<evidence type="ECO:0000256" key="1">
    <source>
        <dbReference type="ARBA" id="ARBA00022723"/>
    </source>
</evidence>
<comment type="caution">
    <text evidence="8">The sequence shown here is derived from an EMBL/GenBank/DDBJ whole genome shotgun (WGS) entry which is preliminary data.</text>
</comment>
<dbReference type="SUPFAM" id="SSF54495">
    <property type="entry name" value="UBC-like"/>
    <property type="match status" value="1"/>
</dbReference>
<keyword evidence="9" id="KW-1185">Reference proteome</keyword>
<dbReference type="InterPro" id="IPR018289">
    <property type="entry name" value="MULE_transposase_dom"/>
</dbReference>
<keyword evidence="3" id="KW-0862">Zinc</keyword>
<dbReference type="PANTHER" id="PTHR31973:SF195">
    <property type="entry name" value="MUDR FAMILY TRANSPOSASE"/>
    <property type="match status" value="1"/>
</dbReference>
<dbReference type="PROSITE" id="PS50966">
    <property type="entry name" value="ZF_SWIM"/>
    <property type="match status" value="2"/>
</dbReference>
<evidence type="ECO:0000313" key="8">
    <source>
        <dbReference type="EMBL" id="KAG5382791.1"/>
    </source>
</evidence>
<dbReference type="InterPro" id="IPR016135">
    <property type="entry name" value="UBQ-conjugating_enzyme/RWD"/>
</dbReference>
<proteinExistence type="predicted"/>